<accession>A0AAD8PJD0</accession>
<proteinExistence type="inferred from homology"/>
<keyword evidence="7 9" id="KW-0503">Monooxygenase</keyword>
<evidence type="ECO:0000256" key="6">
    <source>
        <dbReference type="ARBA" id="ARBA00023004"/>
    </source>
</evidence>
<keyword evidence="10" id="KW-0472">Membrane</keyword>
<evidence type="ECO:0000313" key="11">
    <source>
        <dbReference type="EMBL" id="KAK1565905.1"/>
    </source>
</evidence>
<dbReference type="Proteomes" id="UP001230504">
    <property type="component" value="Unassembled WGS sequence"/>
</dbReference>
<sequence>MLSLDTWNSSGASVYALYLITAALSLLIYSQRESYPDLPRLNPKKITELTWSARLLDYAKRSQELLAEGTRQFPDRPYKLFTDLGDVVMIPSRYAEELKSSRMLEFNRSARDAFHGYIPGLTPLHTEDRMRYVIQNYMTKTLTSLTGVMSLEVSRALGDIFPNSNEWTEVTPDHIMHVISRMSSRIFLGEELCNDKEWIQASSEYITLAGHGVFELSRWPRLTRRFVHWFLPTFAEIRRRLIRCRAVLQPHINRRIAIKKAVIARGEPNPYNDSIEWFSRELRPNADPTEVQINLTILAVHTTTDLLAQTMMDIAKHPEILGPLREETIRVLRTDGLKKSGLQKLRLMDATFKESQRLRPLFLPYFRRQALDDIALKDGFVIKKGTIVAMDGRTVLLNEKDYPEPLRWDPYRFIRMRETGEENKAHLVSSSNKHIAFGHGIHACPGRFFASHELKIAFAHILLKYDWKLPEDVKCMPSLTAGSHYLLPPNTRFLVTRRKEELDIDALEC</sequence>
<evidence type="ECO:0000256" key="1">
    <source>
        <dbReference type="ARBA" id="ARBA00001971"/>
    </source>
</evidence>
<dbReference type="InterPro" id="IPR036396">
    <property type="entry name" value="Cyt_P450_sf"/>
</dbReference>
<reference evidence="11" key="1">
    <citation type="submission" date="2021-06" db="EMBL/GenBank/DDBJ databases">
        <title>Comparative genomics, transcriptomics and evolutionary studies reveal genomic signatures of adaptation to plant cell wall in hemibiotrophic fungi.</title>
        <authorList>
            <consortium name="DOE Joint Genome Institute"/>
            <person name="Baroncelli R."/>
            <person name="Diaz J.F."/>
            <person name="Benocci T."/>
            <person name="Peng M."/>
            <person name="Battaglia E."/>
            <person name="Haridas S."/>
            <person name="Andreopoulos W."/>
            <person name="Labutti K."/>
            <person name="Pangilinan J."/>
            <person name="Floch G.L."/>
            <person name="Makela M.R."/>
            <person name="Henrissat B."/>
            <person name="Grigoriev I.V."/>
            <person name="Crouch J.A."/>
            <person name="De Vries R.P."/>
            <person name="Sukno S.A."/>
            <person name="Thon M.R."/>
        </authorList>
    </citation>
    <scope>NUCLEOTIDE SEQUENCE</scope>
    <source>
        <strain evidence="11">CBS 125086</strain>
    </source>
</reference>
<keyword evidence="3 8" id="KW-0349">Heme</keyword>
<keyword evidence="4 8" id="KW-0479">Metal-binding</keyword>
<evidence type="ECO:0000256" key="2">
    <source>
        <dbReference type="ARBA" id="ARBA00010617"/>
    </source>
</evidence>
<dbReference type="GO" id="GO:0020037">
    <property type="term" value="F:heme binding"/>
    <property type="evidence" value="ECO:0007669"/>
    <property type="project" value="InterPro"/>
</dbReference>
<dbReference type="Gene3D" id="1.10.630.10">
    <property type="entry name" value="Cytochrome P450"/>
    <property type="match status" value="1"/>
</dbReference>
<comment type="similarity">
    <text evidence="2 9">Belongs to the cytochrome P450 family.</text>
</comment>
<name>A0AAD8PJD0_9PEZI</name>
<evidence type="ECO:0000313" key="12">
    <source>
        <dbReference type="Proteomes" id="UP001230504"/>
    </source>
</evidence>
<feature type="transmembrane region" description="Helical" evidence="10">
    <location>
        <begin position="12"/>
        <end position="30"/>
    </location>
</feature>
<dbReference type="EMBL" id="JAHLJV010000178">
    <property type="protein sequence ID" value="KAK1565905.1"/>
    <property type="molecule type" value="Genomic_DNA"/>
</dbReference>
<keyword evidence="10" id="KW-1133">Transmembrane helix</keyword>
<keyword evidence="5 9" id="KW-0560">Oxidoreductase</keyword>
<evidence type="ECO:0000256" key="7">
    <source>
        <dbReference type="ARBA" id="ARBA00023033"/>
    </source>
</evidence>
<keyword evidence="6 8" id="KW-0408">Iron</keyword>
<dbReference type="PROSITE" id="PS00086">
    <property type="entry name" value="CYTOCHROME_P450"/>
    <property type="match status" value="1"/>
</dbReference>
<comment type="caution">
    <text evidence="11">The sequence shown here is derived from an EMBL/GenBank/DDBJ whole genome shotgun (WGS) entry which is preliminary data.</text>
</comment>
<dbReference type="InterPro" id="IPR002403">
    <property type="entry name" value="Cyt_P450_E_grp-IV"/>
</dbReference>
<dbReference type="InterPro" id="IPR017972">
    <property type="entry name" value="Cyt_P450_CS"/>
</dbReference>
<protein>
    <submittedName>
        <fullName evidence="11">Cytochrome P450</fullName>
    </submittedName>
</protein>
<comment type="cofactor">
    <cofactor evidence="1 8">
        <name>heme</name>
        <dbReference type="ChEBI" id="CHEBI:30413"/>
    </cofactor>
</comment>
<evidence type="ECO:0000256" key="5">
    <source>
        <dbReference type="ARBA" id="ARBA00023002"/>
    </source>
</evidence>
<keyword evidence="10" id="KW-0812">Transmembrane</keyword>
<evidence type="ECO:0000256" key="10">
    <source>
        <dbReference type="SAM" id="Phobius"/>
    </source>
</evidence>
<dbReference type="GO" id="GO:0005506">
    <property type="term" value="F:iron ion binding"/>
    <property type="evidence" value="ECO:0007669"/>
    <property type="project" value="InterPro"/>
</dbReference>
<evidence type="ECO:0000256" key="4">
    <source>
        <dbReference type="ARBA" id="ARBA00022723"/>
    </source>
</evidence>
<evidence type="ECO:0000256" key="3">
    <source>
        <dbReference type="ARBA" id="ARBA00022617"/>
    </source>
</evidence>
<dbReference type="PRINTS" id="PR00465">
    <property type="entry name" value="EP450IV"/>
</dbReference>
<dbReference type="GO" id="GO:0016705">
    <property type="term" value="F:oxidoreductase activity, acting on paired donors, with incorporation or reduction of molecular oxygen"/>
    <property type="evidence" value="ECO:0007669"/>
    <property type="project" value="InterPro"/>
</dbReference>
<organism evidence="11 12">
    <name type="scientific">Colletotrichum navitas</name>
    <dbReference type="NCBI Taxonomy" id="681940"/>
    <lineage>
        <taxon>Eukaryota</taxon>
        <taxon>Fungi</taxon>
        <taxon>Dikarya</taxon>
        <taxon>Ascomycota</taxon>
        <taxon>Pezizomycotina</taxon>
        <taxon>Sordariomycetes</taxon>
        <taxon>Hypocreomycetidae</taxon>
        <taxon>Glomerellales</taxon>
        <taxon>Glomerellaceae</taxon>
        <taxon>Colletotrichum</taxon>
        <taxon>Colletotrichum graminicola species complex</taxon>
    </lineage>
</organism>
<dbReference type="InterPro" id="IPR001128">
    <property type="entry name" value="Cyt_P450"/>
</dbReference>
<dbReference type="RefSeq" id="XP_060407156.1">
    <property type="nucleotide sequence ID" value="XM_060564587.1"/>
</dbReference>
<dbReference type="GeneID" id="85448827"/>
<dbReference type="Pfam" id="PF00067">
    <property type="entry name" value="p450"/>
    <property type="match status" value="1"/>
</dbReference>
<dbReference type="PANTHER" id="PTHR46206:SF2">
    <property type="entry name" value="CYTOCHROME P450 MONOOXYGENASE AUSG-RELATED"/>
    <property type="match status" value="1"/>
</dbReference>
<dbReference type="PANTHER" id="PTHR46206">
    <property type="entry name" value="CYTOCHROME P450"/>
    <property type="match status" value="1"/>
</dbReference>
<dbReference type="GO" id="GO:0004497">
    <property type="term" value="F:monooxygenase activity"/>
    <property type="evidence" value="ECO:0007669"/>
    <property type="project" value="UniProtKB-KW"/>
</dbReference>
<evidence type="ECO:0000256" key="8">
    <source>
        <dbReference type="PIRSR" id="PIRSR602403-1"/>
    </source>
</evidence>
<dbReference type="CDD" id="cd11041">
    <property type="entry name" value="CYP503A1-like"/>
    <property type="match status" value="1"/>
</dbReference>
<feature type="binding site" description="axial binding residue" evidence="8">
    <location>
        <position position="444"/>
    </location>
    <ligand>
        <name>heme</name>
        <dbReference type="ChEBI" id="CHEBI:30413"/>
    </ligand>
    <ligandPart>
        <name>Fe</name>
        <dbReference type="ChEBI" id="CHEBI:18248"/>
    </ligandPart>
</feature>
<dbReference type="AlphaFoldDB" id="A0AAD8PJD0"/>
<dbReference type="SUPFAM" id="SSF48264">
    <property type="entry name" value="Cytochrome P450"/>
    <property type="match status" value="1"/>
</dbReference>
<evidence type="ECO:0000256" key="9">
    <source>
        <dbReference type="RuleBase" id="RU000461"/>
    </source>
</evidence>
<keyword evidence="12" id="KW-1185">Reference proteome</keyword>
<gene>
    <name evidence="11" type="ORF">LY79DRAFT_682476</name>
</gene>